<feature type="transmembrane region" description="Helical" evidence="12">
    <location>
        <begin position="238"/>
        <end position="259"/>
    </location>
</feature>
<keyword evidence="7" id="KW-0249">Electron transport</keyword>
<keyword evidence="8 12" id="KW-1133">Transmembrane helix</keyword>
<dbReference type="GO" id="GO:0016491">
    <property type="term" value="F:oxidoreductase activity"/>
    <property type="evidence" value="ECO:0007669"/>
    <property type="project" value="InterPro"/>
</dbReference>
<feature type="domain" description="Cytochrome b561" evidence="13">
    <location>
        <begin position="129"/>
        <end position="333"/>
    </location>
</feature>
<keyword evidence="4" id="KW-0349">Heme</keyword>
<dbReference type="EnsemblMetazoa" id="GPAI043408-RA">
    <property type="protein sequence ID" value="GPAI043408-PA"/>
    <property type="gene ID" value="GPAI043408"/>
</dbReference>
<dbReference type="AlphaFoldDB" id="A0A1B0AES4"/>
<dbReference type="InterPro" id="IPR043205">
    <property type="entry name" value="CYB561/CYBRD1-like"/>
</dbReference>
<keyword evidence="15" id="KW-1185">Reference proteome</keyword>
<keyword evidence="9" id="KW-0408">Iron</keyword>
<dbReference type="FunFam" id="1.20.120.1770:FF:000001">
    <property type="entry name" value="Cytochrome b reductase 1"/>
    <property type="match status" value="1"/>
</dbReference>
<evidence type="ECO:0000256" key="4">
    <source>
        <dbReference type="ARBA" id="ARBA00022617"/>
    </source>
</evidence>
<evidence type="ECO:0000259" key="13">
    <source>
        <dbReference type="PROSITE" id="PS50939"/>
    </source>
</evidence>
<protein>
    <recommendedName>
        <fullName evidence="13">Cytochrome b561 domain-containing protein</fullName>
    </recommendedName>
</protein>
<dbReference type="Pfam" id="PF03188">
    <property type="entry name" value="Cytochrom_B561"/>
    <property type="match status" value="1"/>
</dbReference>
<feature type="transmembrane region" description="Helical" evidence="12">
    <location>
        <begin position="271"/>
        <end position="293"/>
    </location>
</feature>
<keyword evidence="10 12" id="KW-0472">Membrane</keyword>
<proteinExistence type="predicted"/>
<accession>A0A1B0AES4</accession>
<keyword evidence="3" id="KW-0813">Transport</keyword>
<dbReference type="Proteomes" id="UP000092445">
    <property type="component" value="Unassembled WGS sequence"/>
</dbReference>
<keyword evidence="6" id="KW-0479">Metal-binding</keyword>
<reference evidence="15" key="1">
    <citation type="submission" date="2014-03" db="EMBL/GenBank/DDBJ databases">
        <authorList>
            <person name="Aksoy S."/>
            <person name="Warren W."/>
            <person name="Wilson R.K."/>
        </authorList>
    </citation>
    <scope>NUCLEOTIDE SEQUENCE [LARGE SCALE GENOMIC DNA]</scope>
    <source>
        <strain evidence="15">IAEA</strain>
    </source>
</reference>
<dbReference type="GO" id="GO:0046872">
    <property type="term" value="F:metal ion binding"/>
    <property type="evidence" value="ECO:0007669"/>
    <property type="project" value="UniProtKB-KW"/>
</dbReference>
<feature type="transmembrane region" description="Helical" evidence="12">
    <location>
        <begin position="167"/>
        <end position="185"/>
    </location>
</feature>
<dbReference type="PROSITE" id="PS50939">
    <property type="entry name" value="CYTOCHROME_B561"/>
    <property type="match status" value="1"/>
</dbReference>
<dbReference type="GO" id="GO:0016020">
    <property type="term" value="C:membrane"/>
    <property type="evidence" value="ECO:0007669"/>
    <property type="project" value="UniProtKB-SubCell"/>
</dbReference>
<name>A0A1B0AES4_GLOPL</name>
<feature type="transmembrane region" description="Helical" evidence="12">
    <location>
        <begin position="123"/>
        <end position="147"/>
    </location>
</feature>
<dbReference type="InterPro" id="IPR006593">
    <property type="entry name" value="Cyt_b561/ferric_Rdtase_TM"/>
</dbReference>
<evidence type="ECO:0000256" key="10">
    <source>
        <dbReference type="ARBA" id="ARBA00023136"/>
    </source>
</evidence>
<comment type="subcellular location">
    <subcellularLocation>
        <location evidence="2">Membrane</location>
        <topology evidence="2">Multi-pass membrane protein</topology>
    </subcellularLocation>
</comment>
<evidence type="ECO:0000256" key="5">
    <source>
        <dbReference type="ARBA" id="ARBA00022692"/>
    </source>
</evidence>
<evidence type="ECO:0000256" key="7">
    <source>
        <dbReference type="ARBA" id="ARBA00022982"/>
    </source>
</evidence>
<dbReference type="CDD" id="cd08764">
    <property type="entry name" value="Cyt_b561_CG1275_like"/>
    <property type="match status" value="1"/>
</dbReference>
<organism evidence="14 15">
    <name type="scientific">Glossina pallidipes</name>
    <name type="common">Tsetse fly</name>
    <dbReference type="NCBI Taxonomy" id="7398"/>
    <lineage>
        <taxon>Eukaryota</taxon>
        <taxon>Metazoa</taxon>
        <taxon>Ecdysozoa</taxon>
        <taxon>Arthropoda</taxon>
        <taxon>Hexapoda</taxon>
        <taxon>Insecta</taxon>
        <taxon>Pterygota</taxon>
        <taxon>Neoptera</taxon>
        <taxon>Endopterygota</taxon>
        <taxon>Diptera</taxon>
        <taxon>Brachycera</taxon>
        <taxon>Muscomorpha</taxon>
        <taxon>Hippoboscoidea</taxon>
        <taxon>Glossinidae</taxon>
        <taxon>Glossina</taxon>
    </lineage>
</organism>
<evidence type="ECO:0000313" key="15">
    <source>
        <dbReference type="Proteomes" id="UP000092445"/>
    </source>
</evidence>
<evidence type="ECO:0000256" key="2">
    <source>
        <dbReference type="ARBA" id="ARBA00004141"/>
    </source>
</evidence>
<evidence type="ECO:0000256" key="3">
    <source>
        <dbReference type="ARBA" id="ARBA00022448"/>
    </source>
</evidence>
<evidence type="ECO:0000256" key="1">
    <source>
        <dbReference type="ARBA" id="ARBA00001970"/>
    </source>
</evidence>
<evidence type="ECO:0000256" key="12">
    <source>
        <dbReference type="SAM" id="Phobius"/>
    </source>
</evidence>
<comment type="cofactor">
    <cofactor evidence="1">
        <name>heme b</name>
        <dbReference type="ChEBI" id="CHEBI:60344"/>
    </cofactor>
</comment>
<dbReference type="PANTHER" id="PTHR10106">
    <property type="entry name" value="CYTOCHROME B561-RELATED"/>
    <property type="match status" value="1"/>
</dbReference>
<dbReference type="VEuPathDB" id="VectorBase:GPAI043408"/>
<feature type="transmembrane region" description="Helical" evidence="12">
    <location>
        <begin position="197"/>
        <end position="218"/>
    </location>
</feature>
<evidence type="ECO:0000256" key="11">
    <source>
        <dbReference type="SAM" id="MobiDB-lite"/>
    </source>
</evidence>
<reference evidence="14" key="2">
    <citation type="submission" date="2020-05" db="UniProtKB">
        <authorList>
            <consortium name="EnsemblMetazoa"/>
        </authorList>
    </citation>
    <scope>IDENTIFICATION</scope>
    <source>
        <strain evidence="14">IAEA</strain>
    </source>
</reference>
<feature type="transmembrane region" description="Helical" evidence="12">
    <location>
        <begin position="313"/>
        <end position="332"/>
    </location>
</feature>
<dbReference type="SMART" id="SM00665">
    <property type="entry name" value="B561"/>
    <property type="match status" value="1"/>
</dbReference>
<dbReference type="PANTHER" id="PTHR10106:SF0">
    <property type="entry name" value="LD36721P"/>
    <property type="match status" value="1"/>
</dbReference>
<sequence>MSTIINDDVEKNASNENTHTSTLTVEIPIIPISTTSNEHADIIASPPVTVTAAEASKDTTDTAAIVVKSNNSENNNNNNNANLQQDQQRQQQQQQPNTNTTITTTMTISSKDKMDTDPAMANFKVLFVLTQLIGLTMIVLMGCWIGVHMGGLAGTSNPSIEFNWHPLLMTIGLIFLYGNAILVYRGFRSMRKKTLKLCHAAIHVVAFILTVLALVAVFDSHNLAPKPIPNMYSLHSWLGLAAVIMFCLQYVAGFAAFLAPGAKQSVRAALLPIHVYFGLFGFILAIAAALMGITEKAIFSVKDYSNLPSSGVMVNLCGVLYVTFGALVVYLVTNPNYKRKPLPEDTVLLTSAND</sequence>
<evidence type="ECO:0000313" key="14">
    <source>
        <dbReference type="EnsemblMetazoa" id="GPAI043408-PA"/>
    </source>
</evidence>
<dbReference type="Gene3D" id="1.20.120.1770">
    <property type="match status" value="1"/>
</dbReference>
<feature type="region of interest" description="Disordered" evidence="11">
    <location>
        <begin position="70"/>
        <end position="103"/>
    </location>
</feature>
<evidence type="ECO:0000256" key="6">
    <source>
        <dbReference type="ARBA" id="ARBA00022723"/>
    </source>
</evidence>
<keyword evidence="5 12" id="KW-0812">Transmembrane</keyword>
<evidence type="ECO:0000256" key="9">
    <source>
        <dbReference type="ARBA" id="ARBA00023004"/>
    </source>
</evidence>
<evidence type="ECO:0000256" key="8">
    <source>
        <dbReference type="ARBA" id="ARBA00022989"/>
    </source>
</evidence>